<dbReference type="AlphaFoldDB" id="A0A9Q0S9I4"/>
<organism evidence="1 2">
    <name type="scientific">Pseudolycoriella hygida</name>
    <dbReference type="NCBI Taxonomy" id="35572"/>
    <lineage>
        <taxon>Eukaryota</taxon>
        <taxon>Metazoa</taxon>
        <taxon>Ecdysozoa</taxon>
        <taxon>Arthropoda</taxon>
        <taxon>Hexapoda</taxon>
        <taxon>Insecta</taxon>
        <taxon>Pterygota</taxon>
        <taxon>Neoptera</taxon>
        <taxon>Endopterygota</taxon>
        <taxon>Diptera</taxon>
        <taxon>Nematocera</taxon>
        <taxon>Sciaroidea</taxon>
        <taxon>Sciaridae</taxon>
        <taxon>Pseudolycoriella</taxon>
    </lineage>
</organism>
<reference evidence="1" key="1">
    <citation type="submission" date="2022-07" db="EMBL/GenBank/DDBJ databases">
        <authorList>
            <person name="Trinca V."/>
            <person name="Uliana J.V.C."/>
            <person name="Torres T.T."/>
            <person name="Ward R.J."/>
            <person name="Monesi N."/>
        </authorList>
    </citation>
    <scope>NUCLEOTIDE SEQUENCE</scope>
    <source>
        <strain evidence="1">HSMRA1968</strain>
        <tissue evidence="1">Whole embryos</tissue>
    </source>
</reference>
<sequence>MEQISDSEFVLEVVKDVPTNSAQMVHFRVYWNVRYPVQKNSRFCTKATTAPTNGKIIHLLHESHLPKERLCVQTFTLTMSIFEKFEQ</sequence>
<comment type="caution">
    <text evidence="1">The sequence shown here is derived from an EMBL/GenBank/DDBJ whole genome shotgun (WGS) entry which is preliminary data.</text>
</comment>
<proteinExistence type="predicted"/>
<evidence type="ECO:0000313" key="1">
    <source>
        <dbReference type="EMBL" id="KAJ6648235.1"/>
    </source>
</evidence>
<dbReference type="Proteomes" id="UP001151699">
    <property type="component" value="Chromosome A"/>
</dbReference>
<accession>A0A9Q0S9I4</accession>
<dbReference type="EMBL" id="WJQU01000001">
    <property type="protein sequence ID" value="KAJ6648235.1"/>
    <property type="molecule type" value="Genomic_DNA"/>
</dbReference>
<protein>
    <submittedName>
        <fullName evidence="1">Uncharacterized protein</fullName>
    </submittedName>
</protein>
<evidence type="ECO:0000313" key="2">
    <source>
        <dbReference type="Proteomes" id="UP001151699"/>
    </source>
</evidence>
<keyword evidence="2" id="KW-1185">Reference proteome</keyword>
<name>A0A9Q0S9I4_9DIPT</name>
<gene>
    <name evidence="1" type="ORF">Bhyg_03462</name>
</gene>